<protein>
    <submittedName>
        <fullName evidence="3">Chromosome 1, complete genome</fullName>
    </submittedName>
</protein>
<sequence>MAAPPTLPVVAPSTHAVKPQSRKSTELPLPSVTASNNLSVEDFREGYPRFTSLISSHDPFFLFRRFGRLRARLLLIKQDKLAVLDITFMWHGQVINSKSPVYTSKLKARGHH</sequence>
<evidence type="ECO:0000313" key="4">
    <source>
        <dbReference type="EnsemblFungi" id="CEF73903"/>
    </source>
</evidence>
<accession>A0A098D4P0</accession>
<reference evidence="3 5" key="3">
    <citation type="journal article" date="2015" name="BMC Genomics">
        <title>The completed genome sequence of the pathogenic ascomycete fungus Fusarium graminearum.</title>
        <authorList>
            <person name="King R."/>
            <person name="Urban M."/>
            <person name="Hammond-Kosack M.C."/>
            <person name="Hassani-Pak K."/>
            <person name="Hammond-Kosack K.E."/>
        </authorList>
    </citation>
    <scope>NUCLEOTIDE SEQUENCE [LARGE SCALE GENOMIC DNA]</scope>
    <source>
        <strain evidence="5">ATCC MYA-4620 / CBS 123657 / FGSC 9075 / NRRL 31084 / PH-1</strain>
        <strain evidence="3">PH-1</strain>
    </source>
</reference>
<dbReference type="Proteomes" id="UP000070720">
    <property type="component" value="Chromosome 1"/>
</dbReference>
<dbReference type="RefSeq" id="XP_011317554.1">
    <property type="nucleotide sequence ID" value="XM_011319252.1"/>
</dbReference>
<dbReference type="KEGG" id="fgr:FGSG_12000"/>
<evidence type="ECO:0000313" key="3">
    <source>
        <dbReference type="EMBL" id="CEF73903.1"/>
    </source>
</evidence>
<proteinExistence type="predicted"/>
<feature type="region of interest" description="Disordered" evidence="1">
    <location>
        <begin position="1"/>
        <end position="30"/>
    </location>
</feature>
<evidence type="ECO:0000259" key="2">
    <source>
        <dbReference type="Pfam" id="PF20237"/>
    </source>
</evidence>
<evidence type="ECO:0000256" key="1">
    <source>
        <dbReference type="SAM" id="MobiDB-lite"/>
    </source>
</evidence>
<dbReference type="HOGENOM" id="CLU_2146091_0_0_1"/>
<dbReference type="InterPro" id="IPR046529">
    <property type="entry name" value="DUF6594"/>
</dbReference>
<reference evidence="4" key="4">
    <citation type="submission" date="2017-01" db="UniProtKB">
        <authorList>
            <consortium name="EnsemblFungi"/>
        </authorList>
    </citation>
    <scope>IDENTIFICATION</scope>
    <source>
        <strain evidence="4">PH-1 / ATCC MYA-4620 / FGSC 9075 / NRRL 31084</strain>
    </source>
</reference>
<organism evidence="3 5">
    <name type="scientific">Gibberella zeae (strain ATCC MYA-4620 / CBS 123657 / FGSC 9075 / NRRL 31084 / PH-1)</name>
    <name type="common">Wheat head blight fungus</name>
    <name type="synonym">Fusarium graminearum</name>
    <dbReference type="NCBI Taxonomy" id="229533"/>
    <lineage>
        <taxon>Eukaryota</taxon>
        <taxon>Fungi</taxon>
        <taxon>Dikarya</taxon>
        <taxon>Ascomycota</taxon>
        <taxon>Pezizomycotina</taxon>
        <taxon>Sordariomycetes</taxon>
        <taxon>Hypocreomycetidae</taxon>
        <taxon>Hypocreales</taxon>
        <taxon>Nectriaceae</taxon>
        <taxon>Fusarium</taxon>
    </lineage>
</organism>
<dbReference type="EMBL" id="HG970332">
    <property type="protein sequence ID" value="CEF73903.1"/>
    <property type="molecule type" value="Genomic_DNA"/>
</dbReference>
<keyword evidence="5" id="KW-1185">Reference proteome</keyword>
<name>I1S582_GIBZE</name>
<gene>
    <name evidence="3" type="ORF">FGRAMPH1_01T04191</name>
</gene>
<dbReference type="Pfam" id="PF20237">
    <property type="entry name" value="DUF6594"/>
    <property type="match status" value="1"/>
</dbReference>
<dbReference type="InParanoid" id="I1S582"/>
<dbReference type="VEuPathDB" id="FungiDB:FGRAMPH1_01G04191"/>
<feature type="domain" description="DUF6594" evidence="2">
    <location>
        <begin position="47"/>
        <end position="85"/>
    </location>
</feature>
<dbReference type="OrthoDB" id="5341582at2759"/>
<accession>I1S582</accession>
<dbReference type="EnsemblFungi" id="CEF73903">
    <property type="protein sequence ID" value="CEF73903"/>
    <property type="gene ID" value="FGRRES_12000"/>
</dbReference>
<dbReference type="AlphaFoldDB" id="I1S582"/>
<reference evidence="4 5" key="1">
    <citation type="journal article" date="2007" name="Science">
        <title>The Fusarium graminearum genome reveals a link between localized polymorphism and pathogen specialization.</title>
        <authorList>
            <person name="Cuomo C.A."/>
            <person name="Gueldener U."/>
            <person name="Xu J.-R."/>
            <person name="Trail F."/>
            <person name="Turgeon B.G."/>
            <person name="Di Pietro A."/>
            <person name="Walton J.D."/>
            <person name="Ma L.-J."/>
            <person name="Baker S.E."/>
            <person name="Rep M."/>
            <person name="Adam G."/>
            <person name="Antoniw J."/>
            <person name="Baldwin T."/>
            <person name="Calvo S.E."/>
            <person name="Chang Y.-L."/>
            <person name="DeCaprio D."/>
            <person name="Gale L.R."/>
            <person name="Gnerre S."/>
            <person name="Goswami R.S."/>
            <person name="Hammond-Kosack K."/>
            <person name="Harris L.J."/>
            <person name="Hilburn K."/>
            <person name="Kennell J.C."/>
            <person name="Kroken S."/>
            <person name="Magnuson J.K."/>
            <person name="Mannhaupt G."/>
            <person name="Mauceli E.W."/>
            <person name="Mewes H.-W."/>
            <person name="Mitterbauer R."/>
            <person name="Muehlbauer G."/>
            <person name="Muensterkoetter M."/>
            <person name="Nelson D."/>
            <person name="O'Donnell K."/>
            <person name="Ouellet T."/>
            <person name="Qi W."/>
            <person name="Quesneville H."/>
            <person name="Roncero M.I.G."/>
            <person name="Seong K.-Y."/>
            <person name="Tetko I.V."/>
            <person name="Urban M."/>
            <person name="Waalwijk C."/>
            <person name="Ward T.J."/>
            <person name="Yao J."/>
            <person name="Birren B.W."/>
            <person name="Kistler H.C."/>
        </authorList>
    </citation>
    <scope>NUCLEOTIDE SEQUENCE [LARGE SCALE GENOMIC DNA]</scope>
    <source>
        <strain evidence="5">ATCC MYA-4620 / CBS 123657 / FGSC 9075 / NRRL 31084 / PH-1</strain>
        <strain evidence="4">PH-1 / ATCC MYA-4620 / FGSC 9075 / NRRL 31084</strain>
    </source>
</reference>
<reference evidence="4 5" key="2">
    <citation type="journal article" date="2010" name="Nature">
        <title>Comparative genomics reveals mobile pathogenicity chromosomes in Fusarium.</title>
        <authorList>
            <person name="Ma L.J."/>
            <person name="van der Does H.C."/>
            <person name="Borkovich K.A."/>
            <person name="Coleman J.J."/>
            <person name="Daboussi M.J."/>
            <person name="Di Pietro A."/>
            <person name="Dufresne M."/>
            <person name="Freitag M."/>
            <person name="Grabherr M."/>
            <person name="Henrissat B."/>
            <person name="Houterman P.M."/>
            <person name="Kang S."/>
            <person name="Shim W.B."/>
            <person name="Woloshuk C."/>
            <person name="Xie X."/>
            <person name="Xu J.R."/>
            <person name="Antoniw J."/>
            <person name="Baker S.E."/>
            <person name="Bluhm B.H."/>
            <person name="Breakspear A."/>
            <person name="Brown D.W."/>
            <person name="Butchko R.A."/>
            <person name="Chapman S."/>
            <person name="Coulson R."/>
            <person name="Coutinho P.M."/>
            <person name="Danchin E.G."/>
            <person name="Diener A."/>
            <person name="Gale L.R."/>
            <person name="Gardiner D.M."/>
            <person name="Goff S."/>
            <person name="Hammond-Kosack K.E."/>
            <person name="Hilburn K."/>
            <person name="Hua-Van A."/>
            <person name="Jonkers W."/>
            <person name="Kazan K."/>
            <person name="Kodira C.D."/>
            <person name="Koehrsen M."/>
            <person name="Kumar L."/>
            <person name="Lee Y.H."/>
            <person name="Li L."/>
            <person name="Manners J.M."/>
            <person name="Miranda-Saavedra D."/>
            <person name="Mukherjee M."/>
            <person name="Park G."/>
            <person name="Park J."/>
            <person name="Park S.Y."/>
            <person name="Proctor R.H."/>
            <person name="Regev A."/>
            <person name="Ruiz-Roldan M.C."/>
            <person name="Sain D."/>
            <person name="Sakthikumar S."/>
            <person name="Sykes S."/>
            <person name="Schwartz D.C."/>
            <person name="Turgeon B.G."/>
            <person name="Wapinski I."/>
            <person name="Yoder O."/>
            <person name="Young S."/>
            <person name="Zeng Q."/>
            <person name="Zhou S."/>
            <person name="Galagan J."/>
            <person name="Cuomo C.A."/>
            <person name="Kistler H.C."/>
            <person name="Rep M."/>
        </authorList>
    </citation>
    <scope>GENOME REANNOTATION</scope>
    <source>
        <strain evidence="5">ATCC MYA-4620 / CBS 123657 / FGSC 9075 / NRRL 31084 / PH-1</strain>
        <strain evidence="4">PH-1 / ATCC MYA-4620 / FGSC 9075 / NRRL 31084</strain>
    </source>
</reference>
<evidence type="ECO:0000313" key="5">
    <source>
        <dbReference type="Proteomes" id="UP000070720"/>
    </source>
</evidence>